<name>A0A9P4VPH1_9PEZI</name>
<dbReference type="EMBL" id="MU006108">
    <property type="protein sequence ID" value="KAF2835484.1"/>
    <property type="molecule type" value="Genomic_DNA"/>
</dbReference>
<reference evidence="2" key="1">
    <citation type="journal article" date="2020" name="Stud. Mycol.">
        <title>101 Dothideomycetes genomes: a test case for predicting lifestyles and emergence of pathogens.</title>
        <authorList>
            <person name="Haridas S."/>
            <person name="Albert R."/>
            <person name="Binder M."/>
            <person name="Bloem J."/>
            <person name="Labutti K."/>
            <person name="Salamov A."/>
            <person name="Andreopoulos B."/>
            <person name="Baker S."/>
            <person name="Barry K."/>
            <person name="Bills G."/>
            <person name="Bluhm B."/>
            <person name="Cannon C."/>
            <person name="Castanera R."/>
            <person name="Culley D."/>
            <person name="Daum C."/>
            <person name="Ezra D."/>
            <person name="Gonzalez J."/>
            <person name="Henrissat B."/>
            <person name="Kuo A."/>
            <person name="Liang C."/>
            <person name="Lipzen A."/>
            <person name="Lutzoni F."/>
            <person name="Magnuson J."/>
            <person name="Mondo S."/>
            <person name="Nolan M."/>
            <person name="Ohm R."/>
            <person name="Pangilinan J."/>
            <person name="Park H.-J."/>
            <person name="Ramirez L."/>
            <person name="Alfaro M."/>
            <person name="Sun H."/>
            <person name="Tritt A."/>
            <person name="Yoshinaga Y."/>
            <person name="Zwiers L.-H."/>
            <person name="Turgeon B."/>
            <person name="Goodwin S."/>
            <person name="Spatafora J."/>
            <person name="Crous P."/>
            <person name="Grigoriev I."/>
        </authorList>
    </citation>
    <scope>NUCLEOTIDE SEQUENCE</scope>
    <source>
        <strain evidence="2">CBS 101060</strain>
    </source>
</reference>
<protein>
    <submittedName>
        <fullName evidence="2">Uncharacterized protein</fullName>
    </submittedName>
</protein>
<proteinExistence type="predicted"/>
<feature type="region of interest" description="Disordered" evidence="1">
    <location>
        <begin position="1"/>
        <end position="140"/>
    </location>
</feature>
<gene>
    <name evidence="2" type="ORF">M501DRAFT_1019762</name>
</gene>
<sequence length="140" mass="14766">MAEHVSDGIHSTGRGGRGNIGTDPNVYADGAIVREGVVGETNDNKEYSTGRGGAGNIGTPKGTPQLGAQRHSEDVIPETALRSDGHENFHAGRGGKGNEIRGEHVPHKHAEHPRKENFVDKAKNALGLGKKDKTPEPSAH</sequence>
<dbReference type="AlphaFoldDB" id="A0A9P4VPH1"/>
<feature type="compositionally biased region" description="Basic and acidic residues" evidence="1">
    <location>
        <begin position="81"/>
        <end position="105"/>
    </location>
</feature>
<evidence type="ECO:0000313" key="2">
    <source>
        <dbReference type="EMBL" id="KAF2835484.1"/>
    </source>
</evidence>
<dbReference type="PANTHER" id="PTHR34693">
    <property type="entry name" value="PROTEIN PAR32"/>
    <property type="match status" value="1"/>
</dbReference>
<dbReference type="InterPro" id="IPR022024">
    <property type="entry name" value="DUF3602"/>
</dbReference>
<organism evidence="2 3">
    <name type="scientific">Patellaria atrata CBS 101060</name>
    <dbReference type="NCBI Taxonomy" id="1346257"/>
    <lineage>
        <taxon>Eukaryota</taxon>
        <taxon>Fungi</taxon>
        <taxon>Dikarya</taxon>
        <taxon>Ascomycota</taxon>
        <taxon>Pezizomycotina</taxon>
        <taxon>Dothideomycetes</taxon>
        <taxon>Dothideomycetes incertae sedis</taxon>
        <taxon>Patellariales</taxon>
        <taxon>Patellariaceae</taxon>
        <taxon>Patellaria</taxon>
    </lineage>
</organism>
<feature type="compositionally biased region" description="Basic and acidic residues" evidence="1">
    <location>
        <begin position="113"/>
        <end position="140"/>
    </location>
</feature>
<keyword evidence="3" id="KW-1185">Reference proteome</keyword>
<dbReference type="Pfam" id="PF12223">
    <property type="entry name" value="DUF3602"/>
    <property type="match status" value="1"/>
</dbReference>
<dbReference type="InterPro" id="IPR053203">
    <property type="entry name" value="Cisplatin_resist-associated"/>
</dbReference>
<dbReference type="PANTHER" id="PTHR34693:SF3">
    <property type="match status" value="1"/>
</dbReference>
<comment type="caution">
    <text evidence="2">The sequence shown here is derived from an EMBL/GenBank/DDBJ whole genome shotgun (WGS) entry which is preliminary data.</text>
</comment>
<dbReference type="Proteomes" id="UP000799429">
    <property type="component" value="Unassembled WGS sequence"/>
</dbReference>
<evidence type="ECO:0000313" key="3">
    <source>
        <dbReference type="Proteomes" id="UP000799429"/>
    </source>
</evidence>
<accession>A0A9P4VPH1</accession>
<dbReference type="OrthoDB" id="2537432at2759"/>
<evidence type="ECO:0000256" key="1">
    <source>
        <dbReference type="SAM" id="MobiDB-lite"/>
    </source>
</evidence>